<sequence>MCLSLLNSSVRGLTQQGPSQDRYVSELQLGLNKDFIPRLQQVASRTMSEMQPVVQKEFENLNTRVPELTQASMKEVDQLQKSLPERGEKVLDETFGAALRAQEPKIREMFPSVKEEQVKALMTSLSDMATVRGSRVADELLLPHTNRMRRIVEGLRKIEATEKPPAPGEVADWHMGLLVLDLMREDLKEFEPKKSDVKASAADKSKQLETKR</sequence>
<gene>
    <name evidence="2" type="ORF">OP10G_1206</name>
</gene>
<keyword evidence="3" id="KW-1185">Reference proteome</keyword>
<evidence type="ECO:0000313" key="3">
    <source>
        <dbReference type="Proteomes" id="UP000027982"/>
    </source>
</evidence>
<evidence type="ECO:0000313" key="2">
    <source>
        <dbReference type="EMBL" id="AIE84574.1"/>
    </source>
</evidence>
<reference evidence="2 3" key="1">
    <citation type="journal article" date="2014" name="PLoS ONE">
        <title>The first complete genome sequence of the class fimbriimonadia in the phylum armatimonadetes.</title>
        <authorList>
            <person name="Hu Z.Y."/>
            <person name="Wang Y.Z."/>
            <person name="Im W.T."/>
            <person name="Wang S.Y."/>
            <person name="Zhao G.P."/>
            <person name="Zheng H.J."/>
            <person name="Quan Z.X."/>
        </authorList>
    </citation>
    <scope>NUCLEOTIDE SEQUENCE [LARGE SCALE GENOMIC DNA]</scope>
    <source>
        <strain evidence="2">Gsoil 348</strain>
    </source>
</reference>
<organism evidence="2 3">
    <name type="scientific">Fimbriimonas ginsengisoli Gsoil 348</name>
    <dbReference type="NCBI Taxonomy" id="661478"/>
    <lineage>
        <taxon>Bacteria</taxon>
        <taxon>Bacillati</taxon>
        <taxon>Armatimonadota</taxon>
        <taxon>Fimbriimonadia</taxon>
        <taxon>Fimbriimonadales</taxon>
        <taxon>Fimbriimonadaceae</taxon>
        <taxon>Fimbriimonas</taxon>
    </lineage>
</organism>
<dbReference type="HOGENOM" id="CLU_1298250_0_0_0"/>
<dbReference type="RefSeq" id="WP_144241020.1">
    <property type="nucleotide sequence ID" value="NZ_CP007139.1"/>
</dbReference>
<dbReference type="EMBL" id="CP007139">
    <property type="protein sequence ID" value="AIE84574.1"/>
    <property type="molecule type" value="Genomic_DNA"/>
</dbReference>
<accession>A0A068NSL5</accession>
<proteinExistence type="predicted"/>
<dbReference type="KEGG" id="fgi:OP10G_1206"/>
<dbReference type="Proteomes" id="UP000027982">
    <property type="component" value="Chromosome"/>
</dbReference>
<evidence type="ECO:0000256" key="1">
    <source>
        <dbReference type="SAM" id="MobiDB-lite"/>
    </source>
</evidence>
<dbReference type="STRING" id="661478.OP10G_1206"/>
<feature type="region of interest" description="Disordered" evidence="1">
    <location>
        <begin position="191"/>
        <end position="212"/>
    </location>
</feature>
<name>A0A068NSL5_FIMGI</name>
<protein>
    <submittedName>
        <fullName evidence="2">Uncharacterized protein</fullName>
    </submittedName>
</protein>
<dbReference type="AlphaFoldDB" id="A0A068NSL5"/>